<name>A0A195E8G1_9HYME</name>
<evidence type="ECO:0000313" key="2">
    <source>
        <dbReference type="Proteomes" id="UP000078492"/>
    </source>
</evidence>
<dbReference type="Proteomes" id="UP000078492">
    <property type="component" value="Unassembled WGS sequence"/>
</dbReference>
<dbReference type="AlphaFoldDB" id="A0A195E8G1"/>
<proteinExistence type="predicted"/>
<dbReference type="EMBL" id="KQ979440">
    <property type="protein sequence ID" value="KYN21493.1"/>
    <property type="molecule type" value="Genomic_DNA"/>
</dbReference>
<reference evidence="1 2" key="1">
    <citation type="submission" date="2015-09" db="EMBL/GenBank/DDBJ databases">
        <title>Trachymyrmex cornetzi WGS genome.</title>
        <authorList>
            <person name="Nygaard S."/>
            <person name="Hu H."/>
            <person name="Boomsma J."/>
            <person name="Zhang G."/>
        </authorList>
    </citation>
    <scope>NUCLEOTIDE SEQUENCE [LARGE SCALE GENOMIC DNA]</scope>
    <source>
        <strain evidence="1">Tcor2-1</strain>
        <tissue evidence="1">Whole body</tissue>
    </source>
</reference>
<sequence>RRERTECIWLYITTGRLGNITPSPPPPPPPPPPLLAVIERHCHINSYYTITVIRRYQLPVLTPSGLFPPGGYFRPFSTGLPESFFPTGPSGLVVLVPEPKRRSEFGVSESNGGAQGTLSRGICAKRQYQYGR</sequence>
<feature type="non-terminal residue" evidence="1">
    <location>
        <position position="1"/>
    </location>
</feature>
<evidence type="ECO:0000313" key="1">
    <source>
        <dbReference type="EMBL" id="KYN21493.1"/>
    </source>
</evidence>
<organism evidence="1 2">
    <name type="scientific">Trachymyrmex cornetzi</name>
    <dbReference type="NCBI Taxonomy" id="471704"/>
    <lineage>
        <taxon>Eukaryota</taxon>
        <taxon>Metazoa</taxon>
        <taxon>Ecdysozoa</taxon>
        <taxon>Arthropoda</taxon>
        <taxon>Hexapoda</taxon>
        <taxon>Insecta</taxon>
        <taxon>Pterygota</taxon>
        <taxon>Neoptera</taxon>
        <taxon>Endopterygota</taxon>
        <taxon>Hymenoptera</taxon>
        <taxon>Apocrita</taxon>
        <taxon>Aculeata</taxon>
        <taxon>Formicoidea</taxon>
        <taxon>Formicidae</taxon>
        <taxon>Myrmicinae</taxon>
        <taxon>Trachymyrmex</taxon>
    </lineage>
</organism>
<keyword evidence="2" id="KW-1185">Reference proteome</keyword>
<gene>
    <name evidence="1" type="ORF">ALC57_06107</name>
</gene>
<protein>
    <submittedName>
        <fullName evidence="1">Uncharacterized protein</fullName>
    </submittedName>
</protein>
<accession>A0A195E8G1</accession>
<dbReference type="STRING" id="471704.A0A195E8G1"/>